<dbReference type="PANTHER" id="PTHR21262:SF31">
    <property type="entry name" value="GTP PYROPHOSPHOKINASE"/>
    <property type="match status" value="1"/>
</dbReference>
<comment type="caution">
    <text evidence="2">The sequence shown here is derived from an EMBL/GenBank/DDBJ whole genome shotgun (WGS) entry which is preliminary data.</text>
</comment>
<gene>
    <name evidence="2" type="ORF">COU93_03875</name>
</gene>
<dbReference type="Proteomes" id="UP000229766">
    <property type="component" value="Unassembled WGS sequence"/>
</dbReference>
<evidence type="ECO:0000313" key="3">
    <source>
        <dbReference type="Proteomes" id="UP000229766"/>
    </source>
</evidence>
<feature type="non-terminal residue" evidence="2">
    <location>
        <position position="253"/>
    </location>
</feature>
<dbReference type="Gene3D" id="3.30.460.10">
    <property type="entry name" value="Beta Polymerase, domain 2"/>
    <property type="match status" value="1"/>
</dbReference>
<dbReference type="InterPro" id="IPR003607">
    <property type="entry name" value="HD/PDEase_dom"/>
</dbReference>
<dbReference type="SMART" id="SM00471">
    <property type="entry name" value="HDc"/>
    <property type="match status" value="1"/>
</dbReference>
<feature type="domain" description="HD/PDEase" evidence="1">
    <location>
        <begin position="35"/>
        <end position="148"/>
    </location>
</feature>
<dbReference type="InterPro" id="IPR043519">
    <property type="entry name" value="NT_sf"/>
</dbReference>
<name>A0A2M8L0W6_9BACT</name>
<protein>
    <recommendedName>
        <fullName evidence="1">HD/PDEase domain-containing protein</fullName>
    </recommendedName>
</protein>
<dbReference type="EMBL" id="PFEI01000210">
    <property type="protein sequence ID" value="PJE66527.1"/>
    <property type="molecule type" value="Genomic_DNA"/>
</dbReference>
<proteinExistence type="predicted"/>
<reference evidence="3" key="1">
    <citation type="submission" date="2017-09" db="EMBL/GenBank/DDBJ databases">
        <title>Depth-based differentiation of microbial function through sediment-hosted aquifers and enrichment of novel symbionts in the deep terrestrial subsurface.</title>
        <authorList>
            <person name="Probst A.J."/>
            <person name="Ladd B."/>
            <person name="Jarett J.K."/>
            <person name="Geller-Mcgrath D.E."/>
            <person name="Sieber C.M.K."/>
            <person name="Emerson J.B."/>
            <person name="Anantharaman K."/>
            <person name="Thomas B.C."/>
            <person name="Malmstrom R."/>
            <person name="Stieglmeier M."/>
            <person name="Klingl A."/>
            <person name="Woyke T."/>
            <person name="Ryan C.M."/>
            <person name="Banfield J.F."/>
        </authorList>
    </citation>
    <scope>NUCLEOTIDE SEQUENCE [LARGE SCALE GENOMIC DNA]</scope>
</reference>
<evidence type="ECO:0000313" key="2">
    <source>
        <dbReference type="EMBL" id="PJE66527.1"/>
    </source>
</evidence>
<dbReference type="Pfam" id="PF13328">
    <property type="entry name" value="HD_4"/>
    <property type="match status" value="1"/>
</dbReference>
<organism evidence="2 3">
    <name type="scientific">Candidatus Shapirobacteria bacterium CG10_big_fil_rev_8_21_14_0_10_36_6</name>
    <dbReference type="NCBI Taxonomy" id="1974886"/>
    <lineage>
        <taxon>Bacteria</taxon>
        <taxon>Candidatus Shapironibacteriota</taxon>
    </lineage>
</organism>
<dbReference type="SUPFAM" id="SSF109604">
    <property type="entry name" value="HD-domain/PDEase-like"/>
    <property type="match status" value="1"/>
</dbReference>
<dbReference type="Gene3D" id="1.10.3210.10">
    <property type="entry name" value="Hypothetical protein af1432"/>
    <property type="match status" value="1"/>
</dbReference>
<sequence length="253" mass="28609">MSNLDLNSTLDFTDEQVKLALKFATEKHKGQFRESGDEYITHPVWVAKVVAQLGVGQEAVIAALLHDCIEDTNTTEDEIANLFGDEVALLVSGMTDVKHKTSGVEIHKTNVEIFRRFLFSSVNDVRVLVIRLTDKLHNGLTVNYLPKDRQIKYAQRVLGIYGPVAEYVGLHYFKRLLEDIAFKILYPKKASNLELELKKSELEDEKALNKITNDINVLLKSNRIAGCEVSSRVKGLYSSYLKIKQKGLDKLKD</sequence>
<accession>A0A2M8L0W6</accession>
<evidence type="ECO:0000259" key="1">
    <source>
        <dbReference type="SMART" id="SM00471"/>
    </source>
</evidence>
<dbReference type="PANTHER" id="PTHR21262">
    <property type="entry name" value="GUANOSINE-3',5'-BIS DIPHOSPHATE 3'-PYROPHOSPHOHYDROLASE"/>
    <property type="match status" value="1"/>
</dbReference>
<dbReference type="AlphaFoldDB" id="A0A2M8L0W6"/>